<evidence type="ECO:0000256" key="1">
    <source>
        <dbReference type="ARBA" id="ARBA00004141"/>
    </source>
</evidence>
<dbReference type="InterPro" id="IPR050382">
    <property type="entry name" value="MFS_Na/Anion_cotransporter"/>
</dbReference>
<dbReference type="Pfam" id="PF07690">
    <property type="entry name" value="MFS_1"/>
    <property type="match status" value="3"/>
</dbReference>
<feature type="transmembrane region" description="Helical" evidence="7">
    <location>
        <begin position="538"/>
        <end position="556"/>
    </location>
</feature>
<evidence type="ECO:0000256" key="6">
    <source>
        <dbReference type="ARBA" id="ARBA00023136"/>
    </source>
</evidence>
<feature type="transmembrane region" description="Helical" evidence="7">
    <location>
        <begin position="337"/>
        <end position="358"/>
    </location>
</feature>
<dbReference type="InterPro" id="IPR036259">
    <property type="entry name" value="MFS_trans_sf"/>
</dbReference>
<feature type="transmembrane region" description="Helical" evidence="7">
    <location>
        <begin position="505"/>
        <end position="526"/>
    </location>
</feature>
<keyword evidence="10" id="KW-1185">Reference proteome</keyword>
<evidence type="ECO:0000259" key="8">
    <source>
        <dbReference type="PROSITE" id="PS50850"/>
    </source>
</evidence>
<feature type="transmembrane region" description="Helical" evidence="7">
    <location>
        <begin position="775"/>
        <end position="798"/>
    </location>
</feature>
<keyword evidence="6 7" id="KW-0472">Membrane</keyword>
<dbReference type="PROSITE" id="PS50850">
    <property type="entry name" value="MFS"/>
    <property type="match status" value="1"/>
</dbReference>
<feature type="transmembrane region" description="Helical" evidence="7">
    <location>
        <begin position="293"/>
        <end position="317"/>
    </location>
</feature>
<dbReference type="EMBL" id="VIIS01000309">
    <property type="protein sequence ID" value="KAF0310475.1"/>
    <property type="molecule type" value="Genomic_DNA"/>
</dbReference>
<feature type="transmembrane region" description="Helical" evidence="7">
    <location>
        <begin position="89"/>
        <end position="110"/>
    </location>
</feature>
<dbReference type="GO" id="GO:0015293">
    <property type="term" value="F:symporter activity"/>
    <property type="evidence" value="ECO:0007669"/>
    <property type="project" value="UniProtKB-KW"/>
</dbReference>
<protein>
    <submittedName>
        <fullName evidence="9">Sialin</fullName>
    </submittedName>
</protein>
<evidence type="ECO:0000256" key="3">
    <source>
        <dbReference type="ARBA" id="ARBA00022692"/>
    </source>
</evidence>
<feature type="transmembrane region" description="Helical" evidence="7">
    <location>
        <begin position="25"/>
        <end position="51"/>
    </location>
</feature>
<evidence type="ECO:0000256" key="4">
    <source>
        <dbReference type="ARBA" id="ARBA00022847"/>
    </source>
</evidence>
<gene>
    <name evidence="9" type="primary">SLC17A5_2</name>
    <name evidence="9" type="ORF">FJT64_018568</name>
</gene>
<dbReference type="PANTHER" id="PTHR11662">
    <property type="entry name" value="SOLUTE CARRIER FAMILY 17"/>
    <property type="match status" value="1"/>
</dbReference>
<proteinExistence type="predicted"/>
<sequence>MNTEAETKAQEAGELKYRLFPSVRMIFVMLVGIGVGTMMITRFNVSIAVVCMGEFQWDKTFQGLLLSSYFYGYTAGLVPGGWIADKLPVVLVLLVSIGLQGLWTLVLPVVARTDPYLLLALRALHGLCSSAALPAAQVFARNWSVPVEYTTVFSLCWAFQYLLGGSAYPISSSICQAWGWPAVFYITGAFPLLWMVVGWFVLTSSPDESSICSEDEKRYLASKRLFRVATTKSLSDKNVTQESTPILAIITNRQVLIVIGTFFTNSWFYYALNITLPTFLKETMGVNLTENGFLSGLPTMSMTVGCVAGGKVFQYLLTRWQCSRTNARKIIATVDPLLPSVRFSLVLLVGFGAGIMLITRFNVSIAVVCMVDGTDSEPVSPESLVTSSENNVLNGTTGATVWEEGELDNGVQSAVQQGEFQWDKTFQGLLLSSYFYGYTAALVPAGWLADRLPVVTLILAGIASQGLCTLAFPVVARTNDHLLLALRAFMGLCCVSRCTNDYLLLALRAFMGLCCSVVLPAATVFIRNWSVPVEYATAFAVCFSIQYLFAGAAYPISSSICQAGGWPLVFYVTGALPLLWVAIASFVLTSSPDDSSICSEDEKRYLASKRLCRIESTKSFSDKSVQRPATPLWAILTNVQVWIIVFTFFSHSWFYFALNITLPTFLKETMGVRLTENGILSGLPVMSMTLGVLAGGKIFQQLLTKWHFTRTNARKIMATISMVVPAVLLGAILLIPPGRPYLTMILLVCSNTVSVLCVSGGPLSAGPDIAPQFAGVIWGLSGSIGNLTGVLAPTVAAAMTPNKTLQEWRYFFLIAVVMSIAMDVIILLFWKSEIQPFAKSDDDLNEDRSTIEA</sequence>
<dbReference type="SUPFAM" id="SSF103473">
    <property type="entry name" value="MFS general substrate transporter"/>
    <property type="match status" value="2"/>
</dbReference>
<keyword evidence="3 7" id="KW-0812">Transmembrane</keyword>
<feature type="transmembrane region" description="Helical" evidence="7">
    <location>
        <begin position="741"/>
        <end position="763"/>
    </location>
</feature>
<name>A0A6A4WUH3_AMPAM</name>
<dbReference type="InterPro" id="IPR011701">
    <property type="entry name" value="MFS"/>
</dbReference>
<organism evidence="9 10">
    <name type="scientific">Amphibalanus amphitrite</name>
    <name type="common">Striped barnacle</name>
    <name type="synonym">Balanus amphitrite</name>
    <dbReference type="NCBI Taxonomy" id="1232801"/>
    <lineage>
        <taxon>Eukaryota</taxon>
        <taxon>Metazoa</taxon>
        <taxon>Ecdysozoa</taxon>
        <taxon>Arthropoda</taxon>
        <taxon>Crustacea</taxon>
        <taxon>Multicrustacea</taxon>
        <taxon>Cirripedia</taxon>
        <taxon>Thoracica</taxon>
        <taxon>Thoracicalcarea</taxon>
        <taxon>Balanomorpha</taxon>
        <taxon>Balanoidea</taxon>
        <taxon>Balanidae</taxon>
        <taxon>Amphibalaninae</taxon>
        <taxon>Amphibalanus</taxon>
    </lineage>
</organism>
<feature type="transmembrane region" description="Helical" evidence="7">
    <location>
        <begin position="632"/>
        <end position="658"/>
    </location>
</feature>
<dbReference type="InterPro" id="IPR020846">
    <property type="entry name" value="MFS_dom"/>
</dbReference>
<dbReference type="Gene3D" id="1.20.1250.20">
    <property type="entry name" value="MFS general substrate transporter like domains"/>
    <property type="match status" value="3"/>
</dbReference>
<keyword evidence="2" id="KW-0813">Transport</keyword>
<feature type="transmembrane region" description="Helical" evidence="7">
    <location>
        <begin position="182"/>
        <end position="202"/>
    </location>
</feature>
<feature type="domain" description="Major facilitator superfamily (MFS) profile" evidence="8">
    <location>
        <begin position="383"/>
        <end position="833"/>
    </location>
</feature>
<feature type="transmembrane region" description="Helical" evidence="7">
    <location>
        <begin position="255"/>
        <end position="272"/>
    </location>
</feature>
<reference evidence="9 10" key="1">
    <citation type="submission" date="2019-07" db="EMBL/GenBank/DDBJ databases">
        <title>Draft genome assembly of a fouling barnacle, Amphibalanus amphitrite (Darwin, 1854): The first reference genome for Thecostraca.</title>
        <authorList>
            <person name="Kim W."/>
        </authorList>
    </citation>
    <scope>NUCLEOTIDE SEQUENCE [LARGE SCALE GENOMIC DNA]</scope>
    <source>
        <strain evidence="9">SNU_AA5</strain>
        <tissue evidence="9">Soma without cirri and trophi</tissue>
    </source>
</reference>
<dbReference type="PANTHER" id="PTHR11662:SF399">
    <property type="entry name" value="FI19708P1-RELATED"/>
    <property type="match status" value="1"/>
</dbReference>
<comment type="caution">
    <text evidence="9">The sequence shown here is derived from an EMBL/GenBank/DDBJ whole genome shotgun (WGS) entry which is preliminary data.</text>
</comment>
<feature type="transmembrane region" description="Helical" evidence="7">
    <location>
        <begin position="716"/>
        <end position="735"/>
    </location>
</feature>
<feature type="transmembrane region" description="Helical" evidence="7">
    <location>
        <begin position="454"/>
        <end position="475"/>
    </location>
</feature>
<evidence type="ECO:0000256" key="7">
    <source>
        <dbReference type="SAM" id="Phobius"/>
    </source>
</evidence>
<dbReference type="Proteomes" id="UP000440578">
    <property type="component" value="Unassembled WGS sequence"/>
</dbReference>
<evidence type="ECO:0000313" key="9">
    <source>
        <dbReference type="EMBL" id="KAF0310475.1"/>
    </source>
</evidence>
<dbReference type="FunFam" id="1.20.1250.20:FF:000003">
    <property type="entry name" value="Solute carrier family 17 member 3"/>
    <property type="match status" value="1"/>
</dbReference>
<dbReference type="GO" id="GO:0016020">
    <property type="term" value="C:membrane"/>
    <property type="evidence" value="ECO:0007669"/>
    <property type="project" value="UniProtKB-SubCell"/>
</dbReference>
<evidence type="ECO:0000313" key="10">
    <source>
        <dbReference type="Proteomes" id="UP000440578"/>
    </source>
</evidence>
<keyword evidence="5 7" id="KW-1133">Transmembrane helix</keyword>
<dbReference type="OrthoDB" id="2985014at2759"/>
<feature type="transmembrane region" description="Helical" evidence="7">
    <location>
        <begin position="678"/>
        <end position="696"/>
    </location>
</feature>
<feature type="transmembrane region" description="Helical" evidence="7">
    <location>
        <begin position="810"/>
        <end position="830"/>
    </location>
</feature>
<feature type="transmembrane region" description="Helical" evidence="7">
    <location>
        <begin position="568"/>
        <end position="588"/>
    </location>
</feature>
<comment type="subcellular location">
    <subcellularLocation>
        <location evidence="1">Membrane</location>
        <topology evidence="1">Multi-pass membrane protein</topology>
    </subcellularLocation>
</comment>
<dbReference type="GO" id="GO:0006820">
    <property type="term" value="P:monoatomic anion transport"/>
    <property type="evidence" value="ECO:0007669"/>
    <property type="project" value="TreeGrafter"/>
</dbReference>
<keyword evidence="4" id="KW-0769">Symport</keyword>
<feature type="transmembrane region" description="Helical" evidence="7">
    <location>
        <begin position="63"/>
        <end position="83"/>
    </location>
</feature>
<accession>A0A6A4WUH3</accession>
<evidence type="ECO:0000256" key="5">
    <source>
        <dbReference type="ARBA" id="ARBA00022989"/>
    </source>
</evidence>
<dbReference type="AlphaFoldDB" id="A0A6A4WUH3"/>
<feature type="transmembrane region" description="Helical" evidence="7">
    <location>
        <begin position="429"/>
        <end position="448"/>
    </location>
</feature>
<evidence type="ECO:0000256" key="2">
    <source>
        <dbReference type="ARBA" id="ARBA00022448"/>
    </source>
</evidence>